<dbReference type="CDD" id="cd11288">
    <property type="entry name" value="gelsolin_S5_like"/>
    <property type="match status" value="1"/>
</dbReference>
<dbReference type="GO" id="GO:0051015">
    <property type="term" value="F:actin filament binding"/>
    <property type="evidence" value="ECO:0007669"/>
    <property type="project" value="InterPro"/>
</dbReference>
<dbReference type="GO" id="GO:0051014">
    <property type="term" value="P:actin filament severing"/>
    <property type="evidence" value="ECO:0007669"/>
    <property type="project" value="TreeGrafter"/>
</dbReference>
<dbReference type="Pfam" id="PF00626">
    <property type="entry name" value="Gelsolin"/>
    <property type="match status" value="5"/>
</dbReference>
<dbReference type="SUPFAM" id="SSF55753">
    <property type="entry name" value="Actin depolymerizing proteins"/>
    <property type="match status" value="5"/>
</dbReference>
<feature type="domain" description="Gelsolin-like" evidence="2">
    <location>
        <begin position="154"/>
        <end position="199"/>
    </location>
</feature>
<keyword evidence="1" id="KW-0677">Repeat</keyword>
<dbReference type="SMART" id="SM00262">
    <property type="entry name" value="GEL"/>
    <property type="match status" value="5"/>
</dbReference>
<dbReference type="CDD" id="cd11290">
    <property type="entry name" value="gelsolin_S1_like"/>
    <property type="match status" value="1"/>
</dbReference>
<dbReference type="InterPro" id="IPR007123">
    <property type="entry name" value="Gelsolin-like_dom"/>
</dbReference>
<sequence>MVILNKSNSEKIQDPAFKSAGQKIGTEIWRIENFQLVPLPETDYGKFYSGDSYIVLRTSAHRGGAYVYDIHFWIGKHSTQDEFGTAAIKTIELGEILGGRTVQHRELQGHESDMFLSYFKPCIVPLQGGFDSGFKRHEEKYEIRLYVCRGNRVVRMNQVPVALSSLNQDHIFILDTESKVYQFNGKNSSIQERAKALEVVPYLKDEFHSGRRCGFAIVDDEECKPELDSESGEFWAYFGGFAPIAEKAFDENELIPNVTAPTIYSIKNNQMKLEESIKSNENLESHKCYLLDCGTEMFLWVGSLAPVDDRIAAIKIVKDFVETEKRSNNTCLTRLVQGYETSSFKSKFDSWSTSSDMALGESFSANENSSNAPPLVEEAPKLPEGGGKLEVWCINNGDKILVPKEEEGKFYSGDCYIVLYTYQSIFKKEEYFLACWIGKNSVQDDQNIVSESANSIWDALNGKPTQARIYEGKEPPQFIALFQPMFVLKGGTSSSYKKLIEETKLIDRTYSSDGMALIQIPSTAFNINKAIQVDAAVESLCSLDCFLLQAGDALYAWHGKSSTVEQQQFSETVAKNLKPASALKHVKEGQESNSFWSFLHGKKIGAKKTKQRTIKDPHLFSFSLRNSTIISTLEKTF</sequence>
<protein>
    <recommendedName>
        <fullName evidence="2">Gelsolin-like domain-containing protein</fullName>
    </recommendedName>
</protein>
<dbReference type="EMBL" id="JAMRDG010000002">
    <property type="protein sequence ID" value="KAJ3688018.1"/>
    <property type="molecule type" value="Genomic_DNA"/>
</dbReference>
<dbReference type="FunFam" id="3.40.20.10:FF:000002">
    <property type="entry name" value="Gelsolin"/>
    <property type="match status" value="1"/>
</dbReference>
<feature type="domain" description="Gelsolin-like" evidence="2">
    <location>
        <begin position="527"/>
        <end position="596"/>
    </location>
</feature>
<evidence type="ECO:0000259" key="2">
    <source>
        <dbReference type="Pfam" id="PF00626"/>
    </source>
</evidence>
<dbReference type="Proteomes" id="UP001210211">
    <property type="component" value="Unassembled WGS sequence"/>
</dbReference>
<feature type="domain" description="Gelsolin-like" evidence="2">
    <location>
        <begin position="277"/>
        <end position="344"/>
    </location>
</feature>
<gene>
    <name evidence="3" type="ORF">LUZ61_017182</name>
</gene>
<dbReference type="InterPro" id="IPR007122">
    <property type="entry name" value="Villin/Gelsolin"/>
</dbReference>
<feature type="domain" description="Gelsolin-like" evidence="2">
    <location>
        <begin position="33"/>
        <end position="116"/>
    </location>
</feature>
<evidence type="ECO:0000256" key="1">
    <source>
        <dbReference type="ARBA" id="ARBA00022737"/>
    </source>
</evidence>
<dbReference type="PRINTS" id="PR00597">
    <property type="entry name" value="GELSOLIN"/>
</dbReference>
<organism evidence="3 4">
    <name type="scientific">Rhynchospora tenuis</name>
    <dbReference type="NCBI Taxonomy" id="198213"/>
    <lineage>
        <taxon>Eukaryota</taxon>
        <taxon>Viridiplantae</taxon>
        <taxon>Streptophyta</taxon>
        <taxon>Embryophyta</taxon>
        <taxon>Tracheophyta</taxon>
        <taxon>Spermatophyta</taxon>
        <taxon>Magnoliopsida</taxon>
        <taxon>Liliopsida</taxon>
        <taxon>Poales</taxon>
        <taxon>Cyperaceae</taxon>
        <taxon>Cyperoideae</taxon>
        <taxon>Rhynchosporeae</taxon>
        <taxon>Rhynchospora</taxon>
    </lineage>
</organism>
<proteinExistence type="predicted"/>
<dbReference type="CDD" id="cd11293">
    <property type="entry name" value="gelsolin_S4_like"/>
    <property type="match status" value="1"/>
</dbReference>
<reference evidence="3 4" key="1">
    <citation type="journal article" date="2022" name="Cell">
        <title>Repeat-based holocentromeres influence genome architecture and karyotype evolution.</title>
        <authorList>
            <person name="Hofstatter P.G."/>
            <person name="Thangavel G."/>
            <person name="Lux T."/>
            <person name="Neumann P."/>
            <person name="Vondrak T."/>
            <person name="Novak P."/>
            <person name="Zhang M."/>
            <person name="Costa L."/>
            <person name="Castellani M."/>
            <person name="Scott A."/>
            <person name="Toegelov H."/>
            <person name="Fuchs J."/>
            <person name="Mata-Sucre Y."/>
            <person name="Dias Y."/>
            <person name="Vanzela A.L.L."/>
            <person name="Huettel B."/>
            <person name="Almeida C.C.S."/>
            <person name="Simkova H."/>
            <person name="Souza G."/>
            <person name="Pedrosa-Harand A."/>
            <person name="Macas J."/>
            <person name="Mayer K.F.X."/>
            <person name="Houben A."/>
            <person name="Marques A."/>
        </authorList>
    </citation>
    <scope>NUCLEOTIDE SEQUENCE [LARGE SCALE GENOMIC DNA]</scope>
    <source>
        <strain evidence="3">RhyTen1mFocal</strain>
    </source>
</reference>
<dbReference type="PANTHER" id="PTHR11977:SF51">
    <property type="entry name" value="PROTEIN FLIGHTLESS-1 HOMOLOG"/>
    <property type="match status" value="1"/>
</dbReference>
<comment type="caution">
    <text evidence="3">The sequence shown here is derived from an EMBL/GenBank/DDBJ whole genome shotgun (WGS) entry which is preliminary data.</text>
</comment>
<evidence type="ECO:0000313" key="3">
    <source>
        <dbReference type="EMBL" id="KAJ3688018.1"/>
    </source>
</evidence>
<dbReference type="PANTHER" id="PTHR11977">
    <property type="entry name" value="VILLIN"/>
    <property type="match status" value="1"/>
</dbReference>
<dbReference type="Gene3D" id="3.40.20.10">
    <property type="entry name" value="Severin"/>
    <property type="match status" value="5"/>
</dbReference>
<dbReference type="AlphaFoldDB" id="A0AAD5Z6Z6"/>
<name>A0AAD5Z6Z6_9POAL</name>
<evidence type="ECO:0000313" key="4">
    <source>
        <dbReference type="Proteomes" id="UP001210211"/>
    </source>
</evidence>
<keyword evidence="4" id="KW-1185">Reference proteome</keyword>
<accession>A0AAD5Z6Z6</accession>
<feature type="domain" description="Gelsolin-like" evidence="2">
    <location>
        <begin position="406"/>
        <end position="479"/>
    </location>
</feature>
<dbReference type="InterPro" id="IPR029006">
    <property type="entry name" value="ADF-H/Gelsolin-like_dom_sf"/>
</dbReference>